<feature type="region of interest" description="Disordered" evidence="1">
    <location>
        <begin position="153"/>
        <end position="180"/>
    </location>
</feature>
<dbReference type="Proteomes" id="UP000275408">
    <property type="component" value="Unassembled WGS sequence"/>
</dbReference>
<proteinExistence type="predicted"/>
<accession>A0A3M6TE15</accession>
<dbReference type="InterPro" id="IPR011993">
    <property type="entry name" value="PH-like_dom_sf"/>
</dbReference>
<dbReference type="SUPFAM" id="SSF50729">
    <property type="entry name" value="PH domain-like"/>
    <property type="match status" value="1"/>
</dbReference>
<feature type="compositionally biased region" description="Basic and acidic residues" evidence="1">
    <location>
        <begin position="153"/>
        <end position="178"/>
    </location>
</feature>
<dbReference type="SMART" id="SM00462">
    <property type="entry name" value="PTB"/>
    <property type="match status" value="1"/>
</dbReference>
<evidence type="ECO:0000313" key="3">
    <source>
        <dbReference type="EMBL" id="RMX39626.1"/>
    </source>
</evidence>
<comment type="caution">
    <text evidence="3">The sequence shown here is derived from an EMBL/GenBank/DDBJ whole genome shotgun (WGS) entry which is preliminary data.</text>
</comment>
<dbReference type="EMBL" id="RCHS01003794">
    <property type="protein sequence ID" value="RMX39626.1"/>
    <property type="molecule type" value="Genomic_DNA"/>
</dbReference>
<organism evidence="3 4">
    <name type="scientific">Pocillopora damicornis</name>
    <name type="common">Cauliflower coral</name>
    <name type="synonym">Millepora damicornis</name>
    <dbReference type="NCBI Taxonomy" id="46731"/>
    <lineage>
        <taxon>Eukaryota</taxon>
        <taxon>Metazoa</taxon>
        <taxon>Cnidaria</taxon>
        <taxon>Anthozoa</taxon>
        <taxon>Hexacorallia</taxon>
        <taxon>Scleractinia</taxon>
        <taxon>Astrocoeniina</taxon>
        <taxon>Pocilloporidae</taxon>
        <taxon>Pocillopora</taxon>
    </lineage>
</organism>
<gene>
    <name evidence="3" type="ORF">pdam_00004030</name>
</gene>
<evidence type="ECO:0000259" key="2">
    <source>
        <dbReference type="PROSITE" id="PS01179"/>
    </source>
</evidence>
<dbReference type="PROSITE" id="PS01179">
    <property type="entry name" value="PID"/>
    <property type="match status" value="1"/>
</dbReference>
<dbReference type="PANTHER" id="PTHR11232:SF74">
    <property type="entry name" value="PTB DOMAIN-CONTAINING ADAPTER PROTEIN CED-6-LIKE PROTEIN"/>
    <property type="match status" value="1"/>
</dbReference>
<dbReference type="InterPro" id="IPR006020">
    <property type="entry name" value="PTB/PI_dom"/>
</dbReference>
<evidence type="ECO:0000313" key="4">
    <source>
        <dbReference type="Proteomes" id="UP000275408"/>
    </source>
</evidence>
<evidence type="ECO:0000256" key="1">
    <source>
        <dbReference type="SAM" id="MobiDB-lite"/>
    </source>
</evidence>
<feature type="domain" description="PID" evidence="2">
    <location>
        <begin position="109"/>
        <end position="163"/>
    </location>
</feature>
<keyword evidence="4" id="KW-1185">Reference proteome</keyword>
<dbReference type="AlphaFoldDB" id="A0A3M6TE15"/>
<sequence>MNSLKTVAAKVKHSPQVIRKTFSGAGSPSPYAKVTEGEKSKGKNQEDWLHAEDSLKEGIHFYVKVLIQTYTLSFTKNSQVHQFSNLFICVFLIISVSYCVADPTFPKVFAFICRSQGKQDLTCHAFLCSKPAMAQAMALTIADAFKLAYENHEKKAGHGKPEKDHGSPRVSQDNKENTEQATSVIQNENVDIYATPIPKENRVNTPKIHVSADSSSGIMDDSSNKLQALDIAAKDDDFDAEFTKLAESRSSPILFETPVRRRDFFGDVNHLMATETTAKELMLSKSSEDLLSIDACNGKVDRTKKREKKKEKFNVKKDA</sequence>
<dbReference type="OrthoDB" id="9999955at2759"/>
<dbReference type="PANTHER" id="PTHR11232">
    <property type="entry name" value="PHOSPHOTYROSINE INTERACTION DOMAIN-CONTAINING FAMILY MEMBER"/>
    <property type="match status" value="1"/>
</dbReference>
<name>A0A3M6TE15_POCDA</name>
<dbReference type="STRING" id="46731.A0A3M6TE15"/>
<reference evidence="3 4" key="1">
    <citation type="journal article" date="2018" name="Sci. Rep.">
        <title>Comparative analysis of the Pocillopora damicornis genome highlights role of immune system in coral evolution.</title>
        <authorList>
            <person name="Cunning R."/>
            <person name="Bay R.A."/>
            <person name="Gillette P."/>
            <person name="Baker A.C."/>
            <person name="Traylor-Knowles N."/>
        </authorList>
    </citation>
    <scope>NUCLEOTIDE SEQUENCE [LARGE SCALE GENOMIC DNA]</scope>
    <source>
        <strain evidence="3">RSMAS</strain>
        <tissue evidence="3">Whole animal</tissue>
    </source>
</reference>
<dbReference type="Gene3D" id="2.30.29.30">
    <property type="entry name" value="Pleckstrin-homology domain (PH domain)/Phosphotyrosine-binding domain (PTB)"/>
    <property type="match status" value="1"/>
</dbReference>
<dbReference type="Pfam" id="PF14719">
    <property type="entry name" value="PID_2"/>
    <property type="match status" value="1"/>
</dbReference>
<protein>
    <recommendedName>
        <fullName evidence="2">PID domain-containing protein</fullName>
    </recommendedName>
</protein>
<dbReference type="InterPro" id="IPR051133">
    <property type="entry name" value="Adapter_Engulfment-Domain"/>
</dbReference>